<evidence type="ECO:0000313" key="2">
    <source>
        <dbReference type="EMBL" id="MDZ5762595.1"/>
    </source>
</evidence>
<reference evidence="2 3" key="1">
    <citation type="submission" date="2023-02" db="EMBL/GenBank/DDBJ databases">
        <title>Host association and intracellularity evolved multiple times independently in the Rickettsiales.</title>
        <authorList>
            <person name="Castelli M."/>
            <person name="Nardi T."/>
            <person name="Gammuto L."/>
            <person name="Bellinzona G."/>
            <person name="Sabaneyeva E."/>
            <person name="Potekhin A."/>
            <person name="Serra V."/>
            <person name="Petroni G."/>
            <person name="Sassera D."/>
        </authorList>
    </citation>
    <scope>NUCLEOTIDE SEQUENCE [LARGE SCALE GENOMIC DNA]</scope>
    <source>
        <strain evidence="2 3">BOD18</strain>
    </source>
</reference>
<organism evidence="2 3">
    <name type="scientific">Candidatus Cyrtobacter comes</name>
    <dbReference type="NCBI Taxonomy" id="675776"/>
    <lineage>
        <taxon>Bacteria</taxon>
        <taxon>Pseudomonadati</taxon>
        <taxon>Pseudomonadota</taxon>
        <taxon>Alphaproteobacteria</taxon>
        <taxon>Rickettsiales</taxon>
        <taxon>Candidatus Midichloriaceae</taxon>
        <taxon>Candidatus Cyrtobacter</taxon>
    </lineage>
</organism>
<comment type="caution">
    <text evidence="2">The sequence shown here is derived from an EMBL/GenBank/DDBJ whole genome shotgun (WGS) entry which is preliminary data.</text>
</comment>
<dbReference type="EMBL" id="JARGYT010000070">
    <property type="protein sequence ID" value="MDZ5762595.1"/>
    <property type="molecule type" value="Genomic_DNA"/>
</dbReference>
<evidence type="ECO:0000313" key="3">
    <source>
        <dbReference type="Proteomes" id="UP001293791"/>
    </source>
</evidence>
<protein>
    <submittedName>
        <fullName evidence="2">Uncharacterized protein</fullName>
    </submittedName>
</protein>
<proteinExistence type="predicted"/>
<accession>A0ABU5L9P8</accession>
<feature type="region of interest" description="Disordered" evidence="1">
    <location>
        <begin position="34"/>
        <end position="53"/>
    </location>
</feature>
<gene>
    <name evidence="2" type="ORF">Cyrtocomes_00985</name>
</gene>
<sequence length="53" mass="5870">MKSYIILVKKMFQKISQSKEISITELGVVDRLVMGGSPNNSESGARKGAKREE</sequence>
<dbReference type="Proteomes" id="UP001293791">
    <property type="component" value="Unassembled WGS sequence"/>
</dbReference>
<keyword evidence="3" id="KW-1185">Reference proteome</keyword>
<evidence type="ECO:0000256" key="1">
    <source>
        <dbReference type="SAM" id="MobiDB-lite"/>
    </source>
</evidence>
<name>A0ABU5L9P8_9RICK</name>